<evidence type="ECO:0000313" key="4">
    <source>
        <dbReference type="EMBL" id="OWK11131.1"/>
    </source>
</evidence>
<feature type="non-terminal residue" evidence="4">
    <location>
        <position position="1"/>
    </location>
</feature>
<dbReference type="SMART" id="SM00638">
    <property type="entry name" value="LPD_N"/>
    <property type="match status" value="1"/>
</dbReference>
<dbReference type="Gene3D" id="2.30.230.10">
    <property type="entry name" value="Lipovitellin, beta-sheet shell regions, chain A"/>
    <property type="match status" value="1"/>
</dbReference>
<dbReference type="InterPro" id="IPR011030">
    <property type="entry name" value="Lipovitellin_superhlx_dom"/>
</dbReference>
<dbReference type="SUPFAM" id="SSF48431">
    <property type="entry name" value="Lipovitellin-phosvitin complex, superhelical domain"/>
    <property type="match status" value="1"/>
</dbReference>
<evidence type="ECO:0000313" key="5">
    <source>
        <dbReference type="Proteomes" id="UP000242450"/>
    </source>
</evidence>
<evidence type="ECO:0000256" key="1">
    <source>
        <dbReference type="ARBA" id="ARBA00022729"/>
    </source>
</evidence>
<sequence>SADPHLPVGTRYIYHFSTNTSTSLQGAQVEGSGLGLQGLVTLDVLGPCQMALQHFQLTSILGSKVEVLKESESLSAVLGREPLRFVLQAGRVVRLCPRPAEPRWALNVKRAVLSLLQGHPGARDPQTVEEVDILGRCPTTYQQFGTRLHKTKELTRCSLRRARTSLRSQALPAAEEQPGLASRLTCIQNSDGGDLTLSSLLYEWEETPSQATVATGAASVRKLCLAQATSFEATELFLTLVTELRGLSADELMELWGLSFKCRDNWQPLVDALPSCGTEACVGLMAELIVSGEVEADETEAWLWSLAFVPEPTDAMVRALLTPGASSSAFLGISALVHNLCVSLDGPCEQLPGIGSLVRILGDAVGANCTFQEPSDADQVRTAHILGVAP</sequence>
<dbReference type="Pfam" id="PF01347">
    <property type="entry name" value="Vitellogenin_N"/>
    <property type="match status" value="2"/>
</dbReference>
<dbReference type="PANTHER" id="PTHR37860">
    <property type="entry name" value="AGAP008810-PA"/>
    <property type="match status" value="1"/>
</dbReference>
<keyword evidence="1" id="KW-0732">Signal</keyword>
<dbReference type="InterPro" id="IPR001747">
    <property type="entry name" value="Vitellogenin_N"/>
</dbReference>
<keyword evidence="5" id="KW-1185">Reference proteome</keyword>
<evidence type="ECO:0000256" key="2">
    <source>
        <dbReference type="PROSITE-ProRule" id="PRU00557"/>
    </source>
</evidence>
<feature type="domain" description="Vitellogenin" evidence="3">
    <location>
        <begin position="6"/>
        <end position="390"/>
    </location>
</feature>
<dbReference type="PROSITE" id="PS51211">
    <property type="entry name" value="VITELLOGENIN"/>
    <property type="match status" value="1"/>
</dbReference>
<comment type="caution">
    <text evidence="2">Lacks conserved residue(s) required for the propagation of feature annotation.</text>
</comment>
<name>A0A212CYR8_CEREH</name>
<organism evidence="4 5">
    <name type="scientific">Cervus elaphus hippelaphus</name>
    <name type="common">European red deer</name>
    <dbReference type="NCBI Taxonomy" id="46360"/>
    <lineage>
        <taxon>Eukaryota</taxon>
        <taxon>Metazoa</taxon>
        <taxon>Chordata</taxon>
        <taxon>Craniata</taxon>
        <taxon>Vertebrata</taxon>
        <taxon>Euteleostomi</taxon>
        <taxon>Mammalia</taxon>
        <taxon>Eutheria</taxon>
        <taxon>Laurasiatheria</taxon>
        <taxon>Artiodactyla</taxon>
        <taxon>Ruminantia</taxon>
        <taxon>Pecora</taxon>
        <taxon>Cervidae</taxon>
        <taxon>Cervinae</taxon>
        <taxon>Cervus</taxon>
    </lineage>
</organism>
<dbReference type="Proteomes" id="UP000242450">
    <property type="component" value="Chromosome 10"/>
</dbReference>
<accession>A0A212CYR8</accession>
<dbReference type="AlphaFoldDB" id="A0A212CYR8"/>
<dbReference type="OrthoDB" id="6484170at2759"/>
<dbReference type="SUPFAM" id="SSF56968">
    <property type="entry name" value="Lipovitellin-phosvitin complex, beta-sheet shell regions"/>
    <property type="match status" value="1"/>
</dbReference>
<dbReference type="PANTHER" id="PTHR37860:SF2">
    <property type="entry name" value="VITELLOGENIN DOMAIN-CONTAINING PROTEIN"/>
    <property type="match status" value="1"/>
</dbReference>
<dbReference type="Gene3D" id="1.25.10.20">
    <property type="entry name" value="Vitellinogen, superhelical"/>
    <property type="match status" value="1"/>
</dbReference>
<comment type="caution">
    <text evidence="4">The sequence shown here is derived from an EMBL/GenBank/DDBJ whole genome shotgun (WGS) entry which is preliminary data.</text>
</comment>
<dbReference type="InterPro" id="IPR015816">
    <property type="entry name" value="Vitellinogen_b-sht_N"/>
</dbReference>
<evidence type="ECO:0000259" key="3">
    <source>
        <dbReference type="PROSITE" id="PS51211"/>
    </source>
</evidence>
<proteinExistence type="predicted"/>
<feature type="non-terminal residue" evidence="4">
    <location>
        <position position="390"/>
    </location>
</feature>
<dbReference type="InterPro" id="IPR015819">
    <property type="entry name" value="Lipid_transp_b-sht_shell"/>
</dbReference>
<gene>
    <name evidence="4" type="ORF">Celaphus_00006919</name>
</gene>
<protein>
    <recommendedName>
        <fullName evidence="3">Vitellogenin domain-containing protein</fullName>
    </recommendedName>
</protein>
<dbReference type="EMBL" id="MKHE01000010">
    <property type="protein sequence ID" value="OWK11131.1"/>
    <property type="molecule type" value="Genomic_DNA"/>
</dbReference>
<dbReference type="GO" id="GO:0005319">
    <property type="term" value="F:lipid transporter activity"/>
    <property type="evidence" value="ECO:0007669"/>
    <property type="project" value="InterPro"/>
</dbReference>
<reference evidence="4 5" key="1">
    <citation type="journal article" date="2018" name="Mol. Genet. Genomics">
        <title>The red deer Cervus elaphus genome CerEla1.0: sequencing, annotating, genes, and chromosomes.</title>
        <authorList>
            <person name="Bana N.A."/>
            <person name="Nyiri A."/>
            <person name="Nagy J."/>
            <person name="Frank K."/>
            <person name="Nagy T."/>
            <person name="Steger V."/>
            <person name="Schiller M."/>
            <person name="Lakatos P."/>
            <person name="Sugar L."/>
            <person name="Horn P."/>
            <person name="Barta E."/>
            <person name="Orosz L."/>
        </authorList>
    </citation>
    <scope>NUCLEOTIDE SEQUENCE [LARGE SCALE GENOMIC DNA]</scope>
    <source>
        <strain evidence="4">Hungarian</strain>
    </source>
</reference>